<reference evidence="6 7" key="1">
    <citation type="submission" date="2019-02" db="EMBL/GenBank/DDBJ databases">
        <title>Deep-cultivation of Planctomycetes and their phenomic and genomic characterization uncovers novel biology.</title>
        <authorList>
            <person name="Wiegand S."/>
            <person name="Jogler M."/>
            <person name="Boedeker C."/>
            <person name="Pinto D."/>
            <person name="Vollmers J."/>
            <person name="Rivas-Marin E."/>
            <person name="Kohn T."/>
            <person name="Peeters S.H."/>
            <person name="Heuer A."/>
            <person name="Rast P."/>
            <person name="Oberbeckmann S."/>
            <person name="Bunk B."/>
            <person name="Jeske O."/>
            <person name="Meyerdierks A."/>
            <person name="Storesund J.E."/>
            <person name="Kallscheuer N."/>
            <person name="Luecker S."/>
            <person name="Lage O.M."/>
            <person name="Pohl T."/>
            <person name="Merkel B.J."/>
            <person name="Hornburger P."/>
            <person name="Mueller R.-W."/>
            <person name="Bruemmer F."/>
            <person name="Labrenz M."/>
            <person name="Spormann A.M."/>
            <person name="Op den Camp H."/>
            <person name="Overmann J."/>
            <person name="Amann R."/>
            <person name="Jetten M.S.M."/>
            <person name="Mascher T."/>
            <person name="Medema M.H."/>
            <person name="Devos D.P."/>
            <person name="Kaster A.-K."/>
            <person name="Ovreas L."/>
            <person name="Rohde M."/>
            <person name="Galperin M.Y."/>
            <person name="Jogler C."/>
        </authorList>
    </citation>
    <scope>NUCLEOTIDE SEQUENCE [LARGE SCALE GENOMIC DNA]</scope>
    <source>
        <strain evidence="6 7">TBK1r</strain>
    </source>
</reference>
<name>A0ABX5XXP4_9BACT</name>
<evidence type="ECO:0000313" key="7">
    <source>
        <dbReference type="Proteomes" id="UP000318081"/>
    </source>
</evidence>
<dbReference type="EC" id="2.7.11.1" evidence="6"/>
<dbReference type="PROSITE" id="PS50011">
    <property type="entry name" value="PROTEIN_KINASE_DOM"/>
    <property type="match status" value="1"/>
</dbReference>
<proteinExistence type="predicted"/>
<dbReference type="PROSITE" id="PS00108">
    <property type="entry name" value="PROTEIN_KINASE_ST"/>
    <property type="match status" value="1"/>
</dbReference>
<dbReference type="Proteomes" id="UP000318081">
    <property type="component" value="Chromosome"/>
</dbReference>
<dbReference type="CDD" id="cd14014">
    <property type="entry name" value="STKc_PknB_like"/>
    <property type="match status" value="1"/>
</dbReference>
<gene>
    <name evidence="6" type="ORF">TBK1r_35600</name>
</gene>
<evidence type="ECO:0000313" key="6">
    <source>
        <dbReference type="EMBL" id="QDV84609.1"/>
    </source>
</evidence>
<dbReference type="EMBL" id="CP036432">
    <property type="protein sequence ID" value="QDV84609.1"/>
    <property type="molecule type" value="Genomic_DNA"/>
</dbReference>
<evidence type="ECO:0000259" key="5">
    <source>
        <dbReference type="PROSITE" id="PS50011"/>
    </source>
</evidence>
<accession>A0ABX5XXP4</accession>
<dbReference type="SUPFAM" id="SSF56112">
    <property type="entry name" value="Protein kinase-like (PK-like)"/>
    <property type="match status" value="1"/>
</dbReference>
<keyword evidence="1 6" id="KW-0808">Transferase</keyword>
<dbReference type="InterPro" id="IPR000719">
    <property type="entry name" value="Prot_kinase_dom"/>
</dbReference>
<dbReference type="PANTHER" id="PTHR43289:SF34">
    <property type="entry name" value="SERINE_THREONINE-PROTEIN KINASE YBDM-RELATED"/>
    <property type="match status" value="1"/>
</dbReference>
<dbReference type="InterPro" id="IPR011009">
    <property type="entry name" value="Kinase-like_dom_sf"/>
</dbReference>
<dbReference type="Pfam" id="PF00069">
    <property type="entry name" value="Pkinase"/>
    <property type="match status" value="1"/>
</dbReference>
<organism evidence="6 7">
    <name type="scientific">Stieleria magnilauensis</name>
    <dbReference type="NCBI Taxonomy" id="2527963"/>
    <lineage>
        <taxon>Bacteria</taxon>
        <taxon>Pseudomonadati</taxon>
        <taxon>Planctomycetota</taxon>
        <taxon>Planctomycetia</taxon>
        <taxon>Pirellulales</taxon>
        <taxon>Pirellulaceae</taxon>
        <taxon>Stieleria</taxon>
    </lineage>
</organism>
<evidence type="ECO:0000256" key="3">
    <source>
        <dbReference type="ARBA" id="ARBA00022777"/>
    </source>
</evidence>
<dbReference type="PANTHER" id="PTHR43289">
    <property type="entry name" value="MITOGEN-ACTIVATED PROTEIN KINASE KINASE KINASE 20-RELATED"/>
    <property type="match status" value="1"/>
</dbReference>
<dbReference type="InterPro" id="IPR036525">
    <property type="entry name" value="Tubulin/FtsZ_GTPase_sf"/>
</dbReference>
<feature type="domain" description="Protein kinase" evidence="5">
    <location>
        <begin position="19"/>
        <end position="269"/>
    </location>
</feature>
<protein>
    <submittedName>
        <fullName evidence="6">Tubulin-like protein</fullName>
        <ecNumber evidence="6">2.7.11.1</ecNumber>
    </submittedName>
</protein>
<sequence>MTTVKSKRIQAGYEPIEGYVLEKRIGRGGYGEVWRAVAPGGLKKAVKFVFGQQDERRAEQELKSLERIKSVQHPFILTLERFELIENQLVIVTELADGSLEDVFKQHQGRGSCGIPRDVLLGYMKDAADALDYLHQLYKLQHLDIKPANLLIVGGRVKVADFGLLKDLGDVECSMVGGLTPIYAPPEVFDGRPSLHSDQYSLAVMYQELLTSTRPFSGRTIAQLATQHVHNAPNLKPLPASDRPCVARALEKSPERRFATCTEFVEKLLRPHAGHTAAADHTVEAAATEPAAHAVENLPQLDGTVGSASDVHQCQALVVALGGTGADCLSELRSRIYEFGAGSPVVLHSVLIDTNPVTTQTALMVDGTDVVPRCRVVEARLRTPNEYRNSGTERLKTISRRWIYNVPRNGHTGGMRPLGRLALVDHGEQVMQTLRDAVKALNVASGDNAPPKIYVVGSLTGGTGSGMYLDIVYLLRHLLDESAMENEPILSFLTTNRFQGDPSRPLALHSTKSAIRELAHFLMPGNSYPGDAGVGWPSVPAARTPLHHTYVIAQSDRPGAPSPLHSVVDYLWADASDCGELFARGRLEEDDSPSGQRTIRTMCVAQIGDPGERQPSLLAPHAIKLLLLRWLGNPRDAKPAAKEFSSRVWRRCRLDGDALRSQTEQWFGNNRQERRGKLMERLGSLDPSLLKNPAAVRSHLVKWLTGVIDLDQTEVLAGQIVEQIEREINARIQDTRLNLSSTMTGLNEIRHALTDLQQTLLQKSEDGFRQLADEGKASEGQPTTVGAQPPQRPMASLRSACGIGEQLVGIIACRAAASVATTLAEKLADLTETYVDASTRLAQAIANLADDDSRAVDQWSMLPPSIRDQLPGIVDRLHTANAVSQLFRIIQAPVSVTADTVVNEMSIIAAGLIREGIAALGDSQTCDSRASESRGSDCLDTKTSSIATTDELILGKTTCFNPQSDPVAMTQTHSWSSPSKPPSLTAESALEAVRPPLLECGGKQRIYLISRDASEQRTLQSQLPSSNDVALTTFQARAAMPMLIHEARDIKLDNVLAWLDALTGDDGRISDRLATRCDLDWG</sequence>
<dbReference type="Gene3D" id="3.40.50.1440">
    <property type="entry name" value="Tubulin/FtsZ, GTPase domain"/>
    <property type="match status" value="1"/>
</dbReference>
<keyword evidence="3" id="KW-0418">Kinase</keyword>
<dbReference type="InterPro" id="IPR025904">
    <property type="entry name" value="Tubulin-like"/>
</dbReference>
<dbReference type="RefSeq" id="WP_145213073.1">
    <property type="nucleotide sequence ID" value="NZ_CP036432.1"/>
</dbReference>
<keyword evidence="4" id="KW-0067">ATP-binding</keyword>
<evidence type="ECO:0000256" key="2">
    <source>
        <dbReference type="ARBA" id="ARBA00022741"/>
    </source>
</evidence>
<keyword evidence="2" id="KW-0547">Nucleotide-binding</keyword>
<evidence type="ECO:0000256" key="1">
    <source>
        <dbReference type="ARBA" id="ARBA00022679"/>
    </source>
</evidence>
<evidence type="ECO:0000256" key="4">
    <source>
        <dbReference type="ARBA" id="ARBA00022840"/>
    </source>
</evidence>
<keyword evidence="7" id="KW-1185">Reference proteome</keyword>
<dbReference type="GO" id="GO:0004674">
    <property type="term" value="F:protein serine/threonine kinase activity"/>
    <property type="evidence" value="ECO:0007669"/>
    <property type="project" value="UniProtKB-EC"/>
</dbReference>
<dbReference type="Gene3D" id="1.10.510.10">
    <property type="entry name" value="Transferase(Phosphotransferase) domain 1"/>
    <property type="match status" value="1"/>
</dbReference>
<dbReference type="Pfam" id="PF13809">
    <property type="entry name" value="Tubulin_2"/>
    <property type="match status" value="1"/>
</dbReference>
<dbReference type="InterPro" id="IPR008271">
    <property type="entry name" value="Ser/Thr_kinase_AS"/>
</dbReference>
<dbReference type="SMART" id="SM00220">
    <property type="entry name" value="S_TKc"/>
    <property type="match status" value="1"/>
</dbReference>